<protein>
    <submittedName>
        <fullName evidence="1">DUF1853 family protein</fullName>
    </submittedName>
</protein>
<name>A0A9X1LHD6_9FLAO</name>
<evidence type="ECO:0000313" key="2">
    <source>
        <dbReference type="Proteomes" id="UP001139414"/>
    </source>
</evidence>
<comment type="caution">
    <text evidence="1">The sequence shown here is derived from an EMBL/GenBank/DDBJ whole genome shotgun (WGS) entry which is preliminary data.</text>
</comment>
<sequence length="277" mass="33048">MKDSSILNQFQGFLDTPDIFPKDHQGNFKSFNFPKIKITDDLIVDLQKLDHPRYSILGKRMEGFFEIAIRHSDRYEIIDSNIQIIENKQTLGELDFIIYDKENSKPIHVELVYKLYIYDPGFPPGIKRWIGPNRRDSFSAKLEKLENKQLPLLFSPKTTSYLSTLELTAGSMEQQLCFKAQLYTPIDEIVEHRSLINSDCLIGNWYNFDEFLQMNWEDHLFYSPKKKDWSFNPVNNTNWYSRKELLKNIEVLFEKKKAPLIWMKTKTGFYRFFIVWW</sequence>
<dbReference type="Proteomes" id="UP001139414">
    <property type="component" value="Unassembled WGS sequence"/>
</dbReference>
<dbReference type="RefSeq" id="WP_229338221.1">
    <property type="nucleotide sequence ID" value="NZ_JAJBZG010000001.1"/>
</dbReference>
<proteinExistence type="predicted"/>
<accession>A0A9X1LHD6</accession>
<reference evidence="1" key="1">
    <citation type="submission" date="2021-10" db="EMBL/GenBank/DDBJ databases">
        <title>Gramella sp. ASW11-100T, isolated from marine sediment.</title>
        <authorList>
            <person name="Xia C."/>
        </authorList>
    </citation>
    <scope>NUCLEOTIDE SEQUENCE</scope>
    <source>
        <strain evidence="1">ASW11-100</strain>
    </source>
</reference>
<dbReference type="AlphaFoldDB" id="A0A9X1LHD6"/>
<dbReference type="InterPro" id="IPR015003">
    <property type="entry name" value="DUF1853"/>
</dbReference>
<evidence type="ECO:0000313" key="1">
    <source>
        <dbReference type="EMBL" id="MCB7480355.1"/>
    </source>
</evidence>
<dbReference type="EMBL" id="JAJBZG010000001">
    <property type="protein sequence ID" value="MCB7480355.1"/>
    <property type="molecule type" value="Genomic_DNA"/>
</dbReference>
<dbReference type="Pfam" id="PF08907">
    <property type="entry name" value="DUF1853"/>
    <property type="match status" value="1"/>
</dbReference>
<gene>
    <name evidence="1" type="ORF">LGQ90_03680</name>
</gene>
<keyword evidence="2" id="KW-1185">Reference proteome</keyword>
<organism evidence="1 2">
    <name type="scientific">Christiangramia sediminis</name>
    <dbReference type="NCBI Taxonomy" id="2881336"/>
    <lineage>
        <taxon>Bacteria</taxon>
        <taxon>Pseudomonadati</taxon>
        <taxon>Bacteroidota</taxon>
        <taxon>Flavobacteriia</taxon>
        <taxon>Flavobacteriales</taxon>
        <taxon>Flavobacteriaceae</taxon>
        <taxon>Christiangramia</taxon>
    </lineage>
</organism>